<accession>A0A7S0E6C2</accession>
<evidence type="ECO:0000313" key="2">
    <source>
        <dbReference type="EMBL" id="CAD8475770.1"/>
    </source>
</evidence>
<organism evidence="2">
    <name type="scientific">Phaeocystis antarctica</name>
    <dbReference type="NCBI Taxonomy" id="33657"/>
    <lineage>
        <taxon>Eukaryota</taxon>
        <taxon>Haptista</taxon>
        <taxon>Haptophyta</taxon>
        <taxon>Prymnesiophyceae</taxon>
        <taxon>Phaeocystales</taxon>
        <taxon>Phaeocystaceae</taxon>
        <taxon>Phaeocystis</taxon>
    </lineage>
</organism>
<sequence>MRVLVLVGLSAIVDGFCVQPCVQSCARSLHISRGGAPPRAQLEAERESPPELFGPWEVRSSFSGAEEGWVELDEGGQVACSPKIGSAKEWYAERRGSNWRIHMTLLDKLGRPNLWVGDTRPDEYRGIAIDGKVCTPGRAEGVLGQKASEAVEKAEFRGWKLD</sequence>
<feature type="chain" id="PRO_5031426426" evidence="1">
    <location>
        <begin position="16"/>
        <end position="162"/>
    </location>
</feature>
<feature type="signal peptide" evidence="1">
    <location>
        <begin position="1"/>
        <end position="15"/>
    </location>
</feature>
<name>A0A7S0E6C2_9EUKA</name>
<gene>
    <name evidence="2" type="ORF">PANT1444_LOCUS4444</name>
</gene>
<dbReference type="EMBL" id="HBEP01007880">
    <property type="protein sequence ID" value="CAD8475770.1"/>
    <property type="molecule type" value="Transcribed_RNA"/>
</dbReference>
<reference evidence="2" key="1">
    <citation type="submission" date="2021-01" db="EMBL/GenBank/DDBJ databases">
        <authorList>
            <person name="Corre E."/>
            <person name="Pelletier E."/>
            <person name="Niang G."/>
            <person name="Scheremetjew M."/>
            <person name="Finn R."/>
            <person name="Kale V."/>
            <person name="Holt S."/>
            <person name="Cochrane G."/>
            <person name="Meng A."/>
            <person name="Brown T."/>
            <person name="Cohen L."/>
        </authorList>
    </citation>
    <scope>NUCLEOTIDE SEQUENCE</scope>
    <source>
        <strain evidence="2">CCMP1374</strain>
    </source>
</reference>
<keyword evidence="1" id="KW-0732">Signal</keyword>
<evidence type="ECO:0000256" key="1">
    <source>
        <dbReference type="SAM" id="SignalP"/>
    </source>
</evidence>
<proteinExistence type="predicted"/>
<protein>
    <submittedName>
        <fullName evidence="2">Uncharacterized protein</fullName>
    </submittedName>
</protein>
<dbReference type="AlphaFoldDB" id="A0A7S0E6C2"/>